<organism evidence="1 2">
    <name type="scientific">Adineta steineri</name>
    <dbReference type="NCBI Taxonomy" id="433720"/>
    <lineage>
        <taxon>Eukaryota</taxon>
        <taxon>Metazoa</taxon>
        <taxon>Spiralia</taxon>
        <taxon>Gnathifera</taxon>
        <taxon>Rotifera</taxon>
        <taxon>Eurotatoria</taxon>
        <taxon>Bdelloidea</taxon>
        <taxon>Adinetida</taxon>
        <taxon>Adinetidae</taxon>
        <taxon>Adineta</taxon>
    </lineage>
</organism>
<evidence type="ECO:0000313" key="2">
    <source>
        <dbReference type="Proteomes" id="UP000663844"/>
    </source>
</evidence>
<dbReference type="Proteomes" id="UP000663844">
    <property type="component" value="Unassembled WGS sequence"/>
</dbReference>
<sequence length="156" mass="17796">SQTTHAGGGAYLSQYWPGAFTGIFKARLRREGYVCLSTLSSNPTGYSWFISKVLSLPNHNKNRNQQLQMYINADTSTAGFFAIQFEDGLTNNPIEGYTFDECKTLHQNGIRQLLQWRRQNETFSGDLTPLVNYSNGIRFHIHMAHTKLYSFVLSYV</sequence>
<dbReference type="AlphaFoldDB" id="A0A820PJC2"/>
<dbReference type="EMBL" id="CAJOAZ010027151">
    <property type="protein sequence ID" value="CAF4407376.1"/>
    <property type="molecule type" value="Genomic_DNA"/>
</dbReference>
<accession>A0A820PJC2</accession>
<evidence type="ECO:0000313" key="1">
    <source>
        <dbReference type="EMBL" id="CAF4407376.1"/>
    </source>
</evidence>
<protein>
    <submittedName>
        <fullName evidence="1">Uncharacterized protein</fullName>
    </submittedName>
</protein>
<feature type="non-terminal residue" evidence="1">
    <location>
        <position position="1"/>
    </location>
</feature>
<gene>
    <name evidence="1" type="ORF">OXD698_LOCUS51818</name>
</gene>
<reference evidence="1" key="1">
    <citation type="submission" date="2021-02" db="EMBL/GenBank/DDBJ databases">
        <authorList>
            <person name="Nowell W R."/>
        </authorList>
    </citation>
    <scope>NUCLEOTIDE SEQUENCE</scope>
</reference>
<proteinExistence type="predicted"/>
<name>A0A820PJC2_9BILA</name>
<comment type="caution">
    <text evidence="1">The sequence shown here is derived from an EMBL/GenBank/DDBJ whole genome shotgun (WGS) entry which is preliminary data.</text>
</comment>